<evidence type="ECO:0000256" key="1">
    <source>
        <dbReference type="ARBA" id="ARBA00004651"/>
    </source>
</evidence>
<dbReference type="PANTHER" id="PTHR22911:SF137">
    <property type="entry name" value="SOLUTE CARRIER FAMILY 35 MEMBER G2-RELATED"/>
    <property type="match status" value="1"/>
</dbReference>
<evidence type="ECO:0000256" key="8">
    <source>
        <dbReference type="SAM" id="Phobius"/>
    </source>
</evidence>
<keyword evidence="3" id="KW-0813">Transport</keyword>
<evidence type="ECO:0000313" key="11">
    <source>
        <dbReference type="Proteomes" id="UP000649604"/>
    </source>
</evidence>
<dbReference type="Pfam" id="PF00892">
    <property type="entry name" value="EamA"/>
    <property type="match status" value="2"/>
</dbReference>
<evidence type="ECO:0000313" key="10">
    <source>
        <dbReference type="EMBL" id="MBD3326560.1"/>
    </source>
</evidence>
<feature type="domain" description="EamA" evidence="9">
    <location>
        <begin position="13"/>
        <end position="149"/>
    </location>
</feature>
<feature type="transmembrane region" description="Helical" evidence="8">
    <location>
        <begin position="12"/>
        <end position="32"/>
    </location>
</feature>
<feature type="domain" description="EamA" evidence="9">
    <location>
        <begin position="158"/>
        <end position="288"/>
    </location>
</feature>
<dbReference type="Proteomes" id="UP000649604">
    <property type="component" value="Unassembled WGS sequence"/>
</dbReference>
<keyword evidence="6 8" id="KW-1133">Transmembrane helix</keyword>
<keyword evidence="4" id="KW-1003">Cell membrane</keyword>
<dbReference type="EMBL" id="WJJP01000601">
    <property type="protein sequence ID" value="MBD3326560.1"/>
    <property type="molecule type" value="Genomic_DNA"/>
</dbReference>
<name>A0A9D5JYL6_9BACT</name>
<keyword evidence="7 8" id="KW-0472">Membrane</keyword>
<gene>
    <name evidence="10" type="primary">rarD</name>
    <name evidence="10" type="ORF">GF339_18395</name>
</gene>
<reference evidence="10" key="1">
    <citation type="submission" date="2019-11" db="EMBL/GenBank/DDBJ databases">
        <title>Microbial mats filling the niche in hypersaline microbial mats.</title>
        <authorList>
            <person name="Wong H.L."/>
            <person name="Macleod F.I."/>
            <person name="White R.A. III"/>
            <person name="Burns B.P."/>
        </authorList>
    </citation>
    <scope>NUCLEOTIDE SEQUENCE</scope>
    <source>
        <strain evidence="10">Rbin_158</strain>
    </source>
</reference>
<feature type="transmembrane region" description="Helical" evidence="8">
    <location>
        <begin position="79"/>
        <end position="97"/>
    </location>
</feature>
<accession>A0A9D5JYL6</accession>
<dbReference type="GO" id="GO:0005886">
    <property type="term" value="C:plasma membrane"/>
    <property type="evidence" value="ECO:0007669"/>
    <property type="project" value="UniProtKB-SubCell"/>
</dbReference>
<dbReference type="PANTHER" id="PTHR22911">
    <property type="entry name" value="ACYL-MALONYL CONDENSING ENZYME-RELATED"/>
    <property type="match status" value="1"/>
</dbReference>
<feature type="transmembrane region" description="Helical" evidence="8">
    <location>
        <begin position="273"/>
        <end position="290"/>
    </location>
</feature>
<evidence type="ECO:0000256" key="4">
    <source>
        <dbReference type="ARBA" id="ARBA00022475"/>
    </source>
</evidence>
<sequence length="311" mass="34760">MKLNHFQDNTNVIGLLYALAAFSFWGLMPLYWKLLSQVSAWEIFLHRVFWTFVFVAIPLFLKGQRDVLKHALASKQNRLAVIVSALMLSATWFTYVWGVNTNQILETSMGYYINPLVSILLGLIVLRERLNFWQYIAVLLAATGVLIMIARYGRIPWIALILAGSFGVYGLLKKTIQIDSWTGLGIETSVIAPICLGVILLKYVQRTGEFGTSTLATTVLLMGAGLVTAFPLLCFAQAAKRIPLSRVGFVQYLAPTISLILGVLVFQEPFTSTHMWSFGCIWTALLIYSVSETSVMKNLQPAWPIVSGRVR</sequence>
<keyword evidence="5 8" id="KW-0812">Transmembrane</keyword>
<evidence type="ECO:0000256" key="5">
    <source>
        <dbReference type="ARBA" id="ARBA00022692"/>
    </source>
</evidence>
<evidence type="ECO:0000256" key="6">
    <source>
        <dbReference type="ARBA" id="ARBA00022989"/>
    </source>
</evidence>
<comment type="similarity">
    <text evidence="2">Belongs to the EamA transporter family.</text>
</comment>
<feature type="transmembrane region" description="Helical" evidence="8">
    <location>
        <begin position="132"/>
        <end position="149"/>
    </location>
</feature>
<organism evidence="10 11">
    <name type="scientific">candidate division KSB3 bacterium</name>
    <dbReference type="NCBI Taxonomy" id="2044937"/>
    <lineage>
        <taxon>Bacteria</taxon>
        <taxon>candidate division KSB3</taxon>
    </lineage>
</organism>
<dbReference type="InterPro" id="IPR037185">
    <property type="entry name" value="EmrE-like"/>
</dbReference>
<dbReference type="InterPro" id="IPR000620">
    <property type="entry name" value="EamA_dom"/>
</dbReference>
<dbReference type="NCBIfam" id="TIGR00688">
    <property type="entry name" value="rarD"/>
    <property type="match status" value="1"/>
</dbReference>
<feature type="transmembrane region" description="Helical" evidence="8">
    <location>
        <begin position="44"/>
        <end position="61"/>
    </location>
</feature>
<dbReference type="SUPFAM" id="SSF103481">
    <property type="entry name" value="Multidrug resistance efflux transporter EmrE"/>
    <property type="match status" value="2"/>
</dbReference>
<evidence type="ECO:0000256" key="2">
    <source>
        <dbReference type="ARBA" id="ARBA00007362"/>
    </source>
</evidence>
<feature type="transmembrane region" description="Helical" evidence="8">
    <location>
        <begin position="184"/>
        <end position="203"/>
    </location>
</feature>
<protein>
    <submittedName>
        <fullName evidence="10">EamA family transporter RarD</fullName>
    </submittedName>
</protein>
<feature type="transmembrane region" description="Helical" evidence="8">
    <location>
        <begin position="109"/>
        <end position="125"/>
    </location>
</feature>
<evidence type="ECO:0000259" key="9">
    <source>
        <dbReference type="Pfam" id="PF00892"/>
    </source>
</evidence>
<evidence type="ECO:0000256" key="7">
    <source>
        <dbReference type="ARBA" id="ARBA00023136"/>
    </source>
</evidence>
<proteinExistence type="inferred from homology"/>
<feature type="transmembrane region" description="Helical" evidence="8">
    <location>
        <begin position="155"/>
        <end position="172"/>
    </location>
</feature>
<feature type="transmembrane region" description="Helical" evidence="8">
    <location>
        <begin position="247"/>
        <end position="267"/>
    </location>
</feature>
<evidence type="ECO:0000256" key="3">
    <source>
        <dbReference type="ARBA" id="ARBA00022448"/>
    </source>
</evidence>
<feature type="transmembrane region" description="Helical" evidence="8">
    <location>
        <begin position="215"/>
        <end position="235"/>
    </location>
</feature>
<dbReference type="InterPro" id="IPR004626">
    <property type="entry name" value="RarD"/>
</dbReference>
<comment type="subcellular location">
    <subcellularLocation>
        <location evidence="1">Cell membrane</location>
        <topology evidence="1">Multi-pass membrane protein</topology>
    </subcellularLocation>
</comment>
<comment type="caution">
    <text evidence="10">The sequence shown here is derived from an EMBL/GenBank/DDBJ whole genome shotgun (WGS) entry which is preliminary data.</text>
</comment>
<dbReference type="AlphaFoldDB" id="A0A9D5JYL6"/>